<feature type="region of interest" description="Disordered" evidence="4">
    <location>
        <begin position="136"/>
        <end position="165"/>
    </location>
</feature>
<dbReference type="PANTHER" id="PTHR22731:SF3">
    <property type="entry name" value="RIBONUCLEASES P_MRP PROTEIN SUBUNIT POP1"/>
    <property type="match status" value="1"/>
</dbReference>
<dbReference type="GO" id="GO:0005655">
    <property type="term" value="C:nucleolar ribonuclease P complex"/>
    <property type="evidence" value="ECO:0007669"/>
    <property type="project" value="InterPro"/>
</dbReference>
<name>A0A1W2TS58_ROSNE</name>
<dbReference type="STRING" id="77044.A0A1W2TS58"/>
<feature type="region of interest" description="Disordered" evidence="4">
    <location>
        <begin position="602"/>
        <end position="634"/>
    </location>
</feature>
<evidence type="ECO:0000313" key="7">
    <source>
        <dbReference type="EMBL" id="GAP91327.1"/>
    </source>
</evidence>
<dbReference type="InterPro" id="IPR009723">
    <property type="entry name" value="Pop1_N"/>
</dbReference>
<organism evidence="7">
    <name type="scientific">Rosellinia necatrix</name>
    <name type="common">White root-rot fungus</name>
    <dbReference type="NCBI Taxonomy" id="77044"/>
    <lineage>
        <taxon>Eukaryota</taxon>
        <taxon>Fungi</taxon>
        <taxon>Dikarya</taxon>
        <taxon>Ascomycota</taxon>
        <taxon>Pezizomycotina</taxon>
        <taxon>Sordariomycetes</taxon>
        <taxon>Xylariomycetidae</taxon>
        <taxon>Xylariales</taxon>
        <taxon>Xylariaceae</taxon>
        <taxon>Rosellinia</taxon>
    </lineage>
</organism>
<evidence type="ECO:0000259" key="6">
    <source>
        <dbReference type="Pfam" id="PF08170"/>
    </source>
</evidence>
<dbReference type="Proteomes" id="UP000054516">
    <property type="component" value="Unassembled WGS sequence"/>
</dbReference>
<keyword evidence="8" id="KW-1185">Reference proteome</keyword>
<evidence type="ECO:0000259" key="5">
    <source>
        <dbReference type="Pfam" id="PF06978"/>
    </source>
</evidence>
<dbReference type="Pfam" id="PF08170">
    <property type="entry name" value="POPLD"/>
    <property type="match status" value="1"/>
</dbReference>
<feature type="compositionally biased region" description="Low complexity" evidence="4">
    <location>
        <begin position="14"/>
        <end position="35"/>
    </location>
</feature>
<feature type="compositionally biased region" description="Basic residues" evidence="4">
    <location>
        <begin position="154"/>
        <end position="164"/>
    </location>
</feature>
<dbReference type="InterPro" id="IPR039182">
    <property type="entry name" value="Pop1"/>
</dbReference>
<feature type="region of interest" description="Disordered" evidence="4">
    <location>
        <begin position="509"/>
        <end position="533"/>
    </location>
</feature>
<dbReference type="OrthoDB" id="442863at2759"/>
<dbReference type="PANTHER" id="PTHR22731">
    <property type="entry name" value="RIBONUCLEASES P/MRP PROTEIN SUBUNIT POP1"/>
    <property type="match status" value="1"/>
</dbReference>
<evidence type="ECO:0000313" key="8">
    <source>
        <dbReference type="Proteomes" id="UP000054516"/>
    </source>
</evidence>
<protein>
    <submittedName>
        <fullName evidence="7">Putative POPLD domain-containing protein</fullName>
    </submittedName>
</protein>
<dbReference type="OMA" id="KALSPMC"/>
<dbReference type="Pfam" id="PF06978">
    <property type="entry name" value="POP1_N"/>
    <property type="match status" value="1"/>
</dbReference>
<evidence type="ECO:0000256" key="2">
    <source>
        <dbReference type="ARBA" id="ARBA00022694"/>
    </source>
</evidence>
<dbReference type="GO" id="GO:0000172">
    <property type="term" value="C:ribonuclease MRP complex"/>
    <property type="evidence" value="ECO:0007669"/>
    <property type="project" value="InterPro"/>
</dbReference>
<proteinExistence type="predicted"/>
<feature type="region of interest" description="Disordered" evidence="4">
    <location>
        <begin position="669"/>
        <end position="717"/>
    </location>
</feature>
<dbReference type="GO" id="GO:0001682">
    <property type="term" value="P:tRNA 5'-leader removal"/>
    <property type="evidence" value="ECO:0007669"/>
    <property type="project" value="InterPro"/>
</dbReference>
<dbReference type="EMBL" id="DF977505">
    <property type="protein sequence ID" value="GAP91327.1"/>
    <property type="molecule type" value="Genomic_DNA"/>
</dbReference>
<feature type="domain" description="POPLD" evidence="6">
    <location>
        <begin position="557"/>
        <end position="662"/>
    </location>
</feature>
<keyword evidence="2" id="KW-0819">tRNA processing</keyword>
<feature type="compositionally biased region" description="Polar residues" evidence="4">
    <location>
        <begin position="42"/>
        <end position="51"/>
    </location>
</feature>
<feature type="compositionally biased region" description="Low complexity" evidence="4">
    <location>
        <begin position="780"/>
        <end position="794"/>
    </location>
</feature>
<reference evidence="7" key="1">
    <citation type="submission" date="2016-03" db="EMBL/GenBank/DDBJ databases">
        <title>Draft genome sequence of Rosellinia necatrix.</title>
        <authorList>
            <person name="Kanematsu S."/>
        </authorList>
    </citation>
    <scope>NUCLEOTIDE SEQUENCE [LARGE SCALE GENOMIC DNA]</scope>
    <source>
        <strain evidence="7">W97</strain>
    </source>
</reference>
<dbReference type="InterPro" id="IPR012590">
    <property type="entry name" value="POPLD_dom"/>
</dbReference>
<evidence type="ECO:0000256" key="3">
    <source>
        <dbReference type="ARBA" id="ARBA00023242"/>
    </source>
</evidence>
<gene>
    <name evidence="7" type="ORF">SAMD00023353_6000460</name>
</gene>
<keyword evidence="3" id="KW-0539">Nucleus</keyword>
<evidence type="ECO:0000256" key="1">
    <source>
        <dbReference type="ARBA" id="ARBA00004123"/>
    </source>
</evidence>
<feature type="compositionally biased region" description="Basic residues" evidence="4">
    <location>
        <begin position="624"/>
        <end position="634"/>
    </location>
</feature>
<comment type="subcellular location">
    <subcellularLocation>
        <location evidence="1">Nucleus</location>
    </subcellularLocation>
</comment>
<feature type="compositionally biased region" description="Basic and acidic residues" evidence="4">
    <location>
        <begin position="669"/>
        <end position="679"/>
    </location>
</feature>
<feature type="region of interest" description="Disordered" evidence="4">
    <location>
        <begin position="1"/>
        <end position="63"/>
    </location>
</feature>
<evidence type="ECO:0000256" key="4">
    <source>
        <dbReference type="SAM" id="MobiDB-lite"/>
    </source>
</evidence>
<dbReference type="AlphaFoldDB" id="A0A1W2TS58"/>
<accession>A0A1W2TS58</accession>
<feature type="region of interest" description="Disordered" evidence="4">
    <location>
        <begin position="775"/>
        <end position="834"/>
    </location>
</feature>
<feature type="domain" description="Pop1 N-terminal" evidence="5">
    <location>
        <begin position="85"/>
        <end position="289"/>
    </location>
</feature>
<sequence length="937" mass="103440">MPPKQALQGKGGKPPRSQGPSAAPSRAPSAGFGPSSKRKQGDQGNNNSLSNPRAAKRTKVYESRSIAVQSPHAALQDGELNVQSFVNSMAFEINALDESMRRSRTSGASRAFQRVPFTMRRRTAAHNYKRIPKRLHKRAKHEMVEDNTPTVNSRTRKPKKTRARLRAETAHRLGILAKRKRLLKIKKSVGADSEAITARAARPKIRTNELNDLPVTAPRYRKRQLNKTWLPTHIWHAKRARITPPSEPQWGFSLPLTPTQKNYRPTHRIQWEKGAMCWDMSYMATIGLFGKENIIQNILKSIGLGQESLWNNKGIRWRIGAVHWTGNLSREDKNTARFIGPATIFWNPPSPSEAPEANTTLRQLFIRIHPSAFFEAFNELLRLARAYKPRPYLQDLRHEIGSIDVTGPDATEALLGVLKPFESNPKESHVSRFETLLGLRDPASLPLGSLLSFSIIDPRLKYPPQQVRSPVATNQQAQIRLLECVSAFRKDEPPGPYQLFDRDARFKSSKLPSQKSLNRRRGKTSPGTALEPGSIDPPIPIILLACRNSNETRIPGTWTILLPWKCVKPVWYSLMHYPLSTGGNPSFGGLDEIRQLAFERGQPWFPGDVPGTDAGNAWETRERQARRKTWDRKPKGKRVNWESLDLGAGRRGEIGVGWSCDFETLFNLRDPKSTDKEPPASDGDDDGEDHDMPGVAEPAKPSPKKQASSANPEANPEPLAAISYLPKSIFNNYLSTRPASPLPPNSTITVCVKLLGRGVVTTCARIYRLPVNATPPPLPAATTTTTTPPGVPAAKSPPGDALPADLREQWLAQRPARRKSGERPPVAAGATPETRRRALAASLISPPGTYPAPPPNADAMGAGRHPLCPGAADLVGFVTTGSFNMRDGRGEAIATLSARLAAEEMARYANPRDPAARVCVVRDAGQGVGWLARWEIV</sequence>